<reference evidence="7 8" key="2">
    <citation type="journal article" date="2003" name="DNA Res.">
        <title>Complete genome structure of Gloeobacter violaceus PCC 7421, a cyanobacterium that lacks thylakoids (supplement).</title>
        <authorList>
            <person name="Nakamura Y."/>
            <person name="Kaneko T."/>
            <person name="Sato S."/>
            <person name="Mimuro M."/>
            <person name="Miyashita H."/>
            <person name="Tsuchiya T."/>
            <person name="Sasamoto S."/>
            <person name="Watanabe A."/>
            <person name="Kawashima K."/>
            <person name="Kishida Y."/>
            <person name="Kiyokawa C."/>
            <person name="Kohara M."/>
            <person name="Matsumoto M."/>
            <person name="Matsuno A."/>
            <person name="Nakazaki N."/>
            <person name="Shimpo S."/>
            <person name="Takeuchi C."/>
            <person name="Yamada M."/>
            <person name="Tabata S."/>
        </authorList>
    </citation>
    <scope>NUCLEOTIDE SEQUENCE [LARGE SCALE GENOMIC DNA]</scope>
    <source>
        <strain evidence="8">ATCC 29082 / PCC 7421</strain>
    </source>
</reference>
<dbReference type="Pfam" id="PF13365">
    <property type="entry name" value="Trypsin_2"/>
    <property type="match status" value="1"/>
</dbReference>
<dbReference type="InParanoid" id="Q7NIT5"/>
<dbReference type="InterPro" id="IPR051201">
    <property type="entry name" value="Chloro_Bact_Ser_Proteases"/>
</dbReference>
<dbReference type="PRINTS" id="PR00834">
    <property type="entry name" value="PROTEASES2C"/>
</dbReference>
<dbReference type="SMART" id="SM00228">
    <property type="entry name" value="PDZ"/>
    <property type="match status" value="1"/>
</dbReference>
<dbReference type="Pfam" id="PF13180">
    <property type="entry name" value="PDZ_2"/>
    <property type="match status" value="1"/>
</dbReference>
<evidence type="ECO:0000256" key="4">
    <source>
        <dbReference type="ARBA" id="ARBA00022825"/>
    </source>
</evidence>
<dbReference type="InterPro" id="IPR001478">
    <property type="entry name" value="PDZ"/>
</dbReference>
<accession>Q7NIT5</accession>
<dbReference type="Gene3D" id="2.40.10.120">
    <property type="match status" value="1"/>
</dbReference>
<dbReference type="SUPFAM" id="SSF50156">
    <property type="entry name" value="PDZ domain-like"/>
    <property type="match status" value="1"/>
</dbReference>
<evidence type="ECO:0000256" key="3">
    <source>
        <dbReference type="ARBA" id="ARBA00022801"/>
    </source>
</evidence>
<dbReference type="EnsemblBacteria" id="BAC90038">
    <property type="protein sequence ID" value="BAC90038"/>
    <property type="gene ID" value="BAC90038"/>
</dbReference>
<dbReference type="SUPFAM" id="SSF50494">
    <property type="entry name" value="Trypsin-like serine proteases"/>
    <property type="match status" value="1"/>
</dbReference>
<feature type="region of interest" description="Disordered" evidence="5">
    <location>
        <begin position="37"/>
        <end position="62"/>
    </location>
</feature>
<dbReference type="Gene3D" id="2.30.42.10">
    <property type="match status" value="1"/>
</dbReference>
<organism evidence="7 8">
    <name type="scientific">Gloeobacter violaceus (strain ATCC 29082 / PCC 7421)</name>
    <dbReference type="NCBI Taxonomy" id="251221"/>
    <lineage>
        <taxon>Bacteria</taxon>
        <taxon>Bacillati</taxon>
        <taxon>Cyanobacteriota</taxon>
        <taxon>Cyanophyceae</taxon>
        <taxon>Gloeobacterales</taxon>
        <taxon>Gloeobacteraceae</taxon>
        <taxon>Gloeobacter</taxon>
    </lineage>
</organism>
<evidence type="ECO:0000256" key="2">
    <source>
        <dbReference type="ARBA" id="ARBA00022670"/>
    </source>
</evidence>
<dbReference type="EMBL" id="BA000045">
    <property type="protein sequence ID" value="BAC90038.1"/>
    <property type="molecule type" value="Genomic_DNA"/>
</dbReference>
<evidence type="ECO:0000313" key="7">
    <source>
        <dbReference type="EMBL" id="BAC90038.1"/>
    </source>
</evidence>
<dbReference type="InterPro" id="IPR036034">
    <property type="entry name" value="PDZ_sf"/>
</dbReference>
<dbReference type="FunCoup" id="Q7NIT5">
    <property type="interactions" value="325"/>
</dbReference>
<keyword evidence="4" id="KW-0720">Serine protease</keyword>
<dbReference type="KEGG" id="gvi:gll2097"/>
<keyword evidence="2" id="KW-0645">Protease</keyword>
<dbReference type="InterPro" id="IPR001940">
    <property type="entry name" value="Peptidase_S1C"/>
</dbReference>
<reference evidence="7 8" key="1">
    <citation type="journal article" date="2003" name="DNA Res.">
        <title>Complete genome structure of Gloeobacter violaceus PCC 7421, a cyanobacterium that lacks thylakoids.</title>
        <authorList>
            <person name="Nakamura Y."/>
            <person name="Kaneko T."/>
            <person name="Sato S."/>
            <person name="Mimuro M."/>
            <person name="Miyashita H."/>
            <person name="Tsuchiya T."/>
            <person name="Sasamoto S."/>
            <person name="Watanabe A."/>
            <person name="Kawashima K."/>
            <person name="Kishida Y."/>
            <person name="Kiyokawa C."/>
            <person name="Kohara M."/>
            <person name="Matsumoto M."/>
            <person name="Matsuno A."/>
            <person name="Nakazaki N."/>
            <person name="Shimpo S."/>
            <person name="Takeuchi C."/>
            <person name="Yamada M."/>
            <person name="Tabata S."/>
        </authorList>
    </citation>
    <scope>NUCLEOTIDE SEQUENCE [LARGE SCALE GENOMIC DNA]</scope>
    <source>
        <strain evidence="8">ATCC 29082 / PCC 7421</strain>
    </source>
</reference>
<keyword evidence="8" id="KW-1185">Reference proteome</keyword>
<dbReference type="Proteomes" id="UP000000557">
    <property type="component" value="Chromosome"/>
</dbReference>
<dbReference type="GO" id="GO:0004252">
    <property type="term" value="F:serine-type endopeptidase activity"/>
    <property type="evidence" value="ECO:0007669"/>
    <property type="project" value="InterPro"/>
</dbReference>
<protein>
    <submittedName>
        <fullName evidence="7">Gll2097 protein</fullName>
    </submittedName>
</protein>
<evidence type="ECO:0000259" key="6">
    <source>
        <dbReference type="SMART" id="SM00228"/>
    </source>
</evidence>
<keyword evidence="3" id="KW-0378">Hydrolase</keyword>
<dbReference type="eggNOG" id="COG0265">
    <property type="taxonomic scope" value="Bacteria"/>
</dbReference>
<dbReference type="InterPro" id="IPR009003">
    <property type="entry name" value="Peptidase_S1_PA"/>
</dbReference>
<feature type="domain" description="PDZ" evidence="6">
    <location>
        <begin position="284"/>
        <end position="381"/>
    </location>
</feature>
<dbReference type="GO" id="GO:0008233">
    <property type="term" value="F:peptidase activity"/>
    <property type="evidence" value="ECO:0000318"/>
    <property type="project" value="GO_Central"/>
</dbReference>
<dbReference type="STRING" id="251221.gene:10759591"/>
<comment type="similarity">
    <text evidence="1">Belongs to the peptidase S1C family.</text>
</comment>
<dbReference type="PANTHER" id="PTHR43343">
    <property type="entry name" value="PEPTIDASE S12"/>
    <property type="match status" value="1"/>
</dbReference>
<evidence type="ECO:0000256" key="1">
    <source>
        <dbReference type="ARBA" id="ARBA00010541"/>
    </source>
</evidence>
<dbReference type="HOGENOM" id="CLU_020120_2_0_3"/>
<dbReference type="FunFam" id="2.40.10.10:FF:000001">
    <property type="entry name" value="Periplasmic serine protease DegS"/>
    <property type="match status" value="1"/>
</dbReference>
<name>Q7NIT5_GLOVI</name>
<dbReference type="RefSeq" id="WP_011142095.1">
    <property type="nucleotide sequence ID" value="NC_005125.1"/>
</dbReference>
<evidence type="ECO:0000256" key="5">
    <source>
        <dbReference type="SAM" id="MobiDB-lite"/>
    </source>
</evidence>
<gene>
    <name evidence="7" type="ordered locus">gll2097</name>
</gene>
<feature type="compositionally biased region" description="Low complexity" evidence="5">
    <location>
        <begin position="37"/>
        <end position="55"/>
    </location>
</feature>
<dbReference type="PhylomeDB" id="Q7NIT5"/>
<dbReference type="GO" id="GO:0006508">
    <property type="term" value="P:proteolysis"/>
    <property type="evidence" value="ECO:0007669"/>
    <property type="project" value="UniProtKB-KW"/>
</dbReference>
<dbReference type="OrthoDB" id="9758917at2"/>
<proteinExistence type="inferred from homology"/>
<evidence type="ECO:0000313" key="8">
    <source>
        <dbReference type="Proteomes" id="UP000000557"/>
    </source>
</evidence>
<sequence length="400" mass="41744">MKTFKSAEVLIIALLAATGGAAGSYFAVSRVSAPAAPSTPAAAPRPANAPANSEAPLPPLPTSLGSDELDNIAVYERVSPAVVNITTTVLRYDYFSRAVPEQGSGSGSILDAQGRILTNYHVVRSPKSRLEVTLANGKRYRARLVGADPSNDLAVIQLEDPPPNLTTITLGESSNLQVGRKVLAIGNPFGLERTLTTGVISALERDLASERAGRTLRNLIQTDAAINPGNSGGPLLDSQGRLIGVNTAIFSTSGSSAGIGFAVPVDTVRQVLPELISRGTVRRASLGVQVLPLSPMVVETLKLSVKEGALVAAVVPGGAAARAGLRAGRLETIDGNLQLPVGADVIVAIDRVAIKDAQDLINQIQKHKPGDKVTLTIVRNNAEVQVPVTLGELREQLEEQ</sequence>
<dbReference type="AlphaFoldDB" id="Q7NIT5"/>
<dbReference type="PANTHER" id="PTHR43343:SF3">
    <property type="entry name" value="PROTEASE DO-LIKE 8, CHLOROPLASTIC"/>
    <property type="match status" value="1"/>
</dbReference>